<name>A0A1D8D2J6_CHLLM</name>
<accession>A0A1D8D2J6</accession>
<feature type="domain" description="Mop" evidence="4">
    <location>
        <begin position="74"/>
        <end position="140"/>
    </location>
</feature>
<dbReference type="PANTHER" id="PTHR30432">
    <property type="entry name" value="TRANSCRIPTIONAL REGULATOR MODE"/>
    <property type="match status" value="1"/>
</dbReference>
<feature type="transmembrane region" description="Helical" evidence="3">
    <location>
        <begin position="25"/>
        <end position="44"/>
    </location>
</feature>
<dbReference type="EMBL" id="CP017305">
    <property type="protein sequence ID" value="AOS83057.1"/>
    <property type="molecule type" value="Genomic_DNA"/>
</dbReference>
<organism evidence="5 6">
    <name type="scientific">Chlorobaculum limnaeum</name>
    <dbReference type="NCBI Taxonomy" id="274537"/>
    <lineage>
        <taxon>Bacteria</taxon>
        <taxon>Pseudomonadati</taxon>
        <taxon>Chlorobiota</taxon>
        <taxon>Chlorobiia</taxon>
        <taxon>Chlorobiales</taxon>
        <taxon>Chlorobiaceae</taxon>
        <taxon>Chlorobaculum</taxon>
    </lineage>
</organism>
<dbReference type="InterPro" id="IPR051815">
    <property type="entry name" value="Molybdate_resp_trans_reg"/>
</dbReference>
<sequence>MNISARNIFRGTIASIVSGAVNAEVTIALASGASIVSIITIGAVERLGLKEGMAASAIVKASTVILGTNLHDAKMSARNILCGTVTRVIDGPVNCEVDLEIGGGDVLSAVITHGSAEKLGFAEGAHACAIFKASSVIIGVD</sequence>
<proteinExistence type="predicted"/>
<evidence type="ECO:0000256" key="3">
    <source>
        <dbReference type="SAM" id="Phobius"/>
    </source>
</evidence>
<protein>
    <submittedName>
        <fullName evidence="5">Transporter</fullName>
    </submittedName>
</protein>
<feature type="domain" description="Mop" evidence="4">
    <location>
        <begin position="2"/>
        <end position="68"/>
    </location>
</feature>
<dbReference type="RefSeq" id="WP_069808785.1">
    <property type="nucleotide sequence ID" value="NZ_CP017305.1"/>
</dbReference>
<evidence type="ECO:0000259" key="4">
    <source>
        <dbReference type="PROSITE" id="PS51866"/>
    </source>
</evidence>
<evidence type="ECO:0000313" key="5">
    <source>
        <dbReference type="EMBL" id="AOS83057.1"/>
    </source>
</evidence>
<dbReference type="InterPro" id="IPR005116">
    <property type="entry name" value="Transp-assoc_OB_typ1"/>
</dbReference>
<dbReference type="SUPFAM" id="SSF50331">
    <property type="entry name" value="MOP-like"/>
    <property type="match status" value="2"/>
</dbReference>
<dbReference type="InterPro" id="IPR004606">
    <property type="entry name" value="Mop_domain"/>
</dbReference>
<dbReference type="OrthoDB" id="9805928at2"/>
<evidence type="ECO:0000313" key="6">
    <source>
        <dbReference type="Proteomes" id="UP000095185"/>
    </source>
</evidence>
<dbReference type="Proteomes" id="UP000095185">
    <property type="component" value="Chromosome"/>
</dbReference>
<keyword evidence="6" id="KW-1185">Reference proteome</keyword>
<dbReference type="Pfam" id="PF03459">
    <property type="entry name" value="TOBE"/>
    <property type="match status" value="2"/>
</dbReference>
<dbReference type="Gene3D" id="2.40.50.100">
    <property type="match status" value="2"/>
</dbReference>
<dbReference type="PROSITE" id="PS51866">
    <property type="entry name" value="MOP"/>
    <property type="match status" value="2"/>
</dbReference>
<keyword evidence="3" id="KW-0472">Membrane</keyword>
<keyword evidence="3" id="KW-1133">Transmembrane helix</keyword>
<dbReference type="STRING" id="274537.BIU88_02190"/>
<dbReference type="PANTHER" id="PTHR30432:SF1">
    <property type="entry name" value="DNA-BINDING TRANSCRIPTIONAL DUAL REGULATOR MODE"/>
    <property type="match status" value="1"/>
</dbReference>
<keyword evidence="1 2" id="KW-0500">Molybdenum</keyword>
<evidence type="ECO:0000256" key="2">
    <source>
        <dbReference type="PROSITE-ProRule" id="PRU01213"/>
    </source>
</evidence>
<dbReference type="InterPro" id="IPR008995">
    <property type="entry name" value="Mo/tungstate-bd_C_term_dom"/>
</dbReference>
<dbReference type="GO" id="GO:0015689">
    <property type="term" value="P:molybdate ion transport"/>
    <property type="evidence" value="ECO:0007669"/>
    <property type="project" value="InterPro"/>
</dbReference>
<dbReference type="KEGG" id="clz:BIU88_02190"/>
<evidence type="ECO:0000256" key="1">
    <source>
        <dbReference type="ARBA" id="ARBA00022505"/>
    </source>
</evidence>
<keyword evidence="3" id="KW-0812">Transmembrane</keyword>
<dbReference type="AlphaFoldDB" id="A0A1D8D2J6"/>
<gene>
    <name evidence="5" type="ORF">BIU88_02190</name>
</gene>
<reference evidence="5" key="1">
    <citation type="submission" date="2016-09" db="EMBL/GenBank/DDBJ databases">
        <title>Genome sequence of Chlorobaculum limnaeum.</title>
        <authorList>
            <person name="Liu Z."/>
            <person name="Tank M."/>
            <person name="Bryant D.A."/>
        </authorList>
    </citation>
    <scope>NUCLEOTIDE SEQUENCE [LARGE SCALE GENOMIC DNA]</scope>
    <source>
        <strain evidence="5">DSM 1677</strain>
    </source>
</reference>
<dbReference type="NCBIfam" id="TIGR00638">
    <property type="entry name" value="Mop"/>
    <property type="match status" value="2"/>
</dbReference>